<dbReference type="EMBL" id="CP012159">
    <property type="protein sequence ID" value="AKT37267.1"/>
    <property type="molecule type" value="Genomic_DNA"/>
</dbReference>
<keyword evidence="3" id="KW-1185">Reference proteome</keyword>
<dbReference type="PROSITE" id="PS51257">
    <property type="entry name" value="PROKAR_LIPOPROTEIN"/>
    <property type="match status" value="1"/>
</dbReference>
<keyword evidence="1" id="KW-0732">Signal</keyword>
<proteinExistence type="predicted"/>
<feature type="chain" id="PRO_5005459050" description="Lipoprotein" evidence="1">
    <location>
        <begin position="32"/>
        <end position="232"/>
    </location>
</feature>
<organism evidence="2 3">
    <name type="scientific">Chondromyces crocatus</name>
    <dbReference type="NCBI Taxonomy" id="52"/>
    <lineage>
        <taxon>Bacteria</taxon>
        <taxon>Pseudomonadati</taxon>
        <taxon>Myxococcota</taxon>
        <taxon>Polyangia</taxon>
        <taxon>Polyangiales</taxon>
        <taxon>Polyangiaceae</taxon>
        <taxon>Chondromyces</taxon>
    </lineage>
</organism>
<sequence length="232" mass="24677">MRSFAAGRVSRGLLTSAVLLLTAGCDLSVQALPGPAPLCEDHTDSGKSPVTVRFKNQSPERIYISSQQSCGGLDAFTLEDASGAPISWYLDSCPGTCTEQAERGSDCLTVCEQPPFFGVDPGSEYTMVWDGTVLRTLTIEAECHTTATSTLVCDQKVARPDALTMTGLVYTQQRGCYDDSGTRVDCPCVQAPGETWCSIAPPGAPDGVQQKTQPATLSRDQKNIELVFGDAP</sequence>
<feature type="signal peptide" evidence="1">
    <location>
        <begin position="1"/>
        <end position="31"/>
    </location>
</feature>
<protein>
    <recommendedName>
        <fullName evidence="4">Lipoprotein</fullName>
    </recommendedName>
</protein>
<gene>
    <name evidence="2" type="ORF">CMC5_013980</name>
</gene>
<dbReference type="STRING" id="52.CMC5_013980"/>
<dbReference type="KEGG" id="ccro:CMC5_013980"/>
<reference evidence="2 3" key="1">
    <citation type="submission" date="2015-07" db="EMBL/GenBank/DDBJ databases">
        <title>Genome analysis of myxobacterium Chondromyces crocatus Cm c5 reveals a high potential for natural compound synthesis and the genetic basis for the loss of fruiting body formation.</title>
        <authorList>
            <person name="Zaburannyi N."/>
            <person name="Bunk B."/>
            <person name="Maier J."/>
            <person name="Overmann J."/>
            <person name="Mueller R."/>
        </authorList>
    </citation>
    <scope>NUCLEOTIDE SEQUENCE [LARGE SCALE GENOMIC DNA]</scope>
    <source>
        <strain evidence="2 3">Cm c5</strain>
    </source>
</reference>
<evidence type="ECO:0000313" key="2">
    <source>
        <dbReference type="EMBL" id="AKT37267.1"/>
    </source>
</evidence>
<dbReference type="AlphaFoldDB" id="A0A0K1E9B4"/>
<evidence type="ECO:0008006" key="4">
    <source>
        <dbReference type="Google" id="ProtNLM"/>
    </source>
</evidence>
<name>A0A0K1E9B4_CHOCO</name>
<dbReference type="RefSeq" id="WP_050429658.1">
    <property type="nucleotide sequence ID" value="NZ_CP012159.1"/>
</dbReference>
<evidence type="ECO:0000313" key="3">
    <source>
        <dbReference type="Proteomes" id="UP000067626"/>
    </source>
</evidence>
<accession>A0A0K1E9B4</accession>
<dbReference type="Proteomes" id="UP000067626">
    <property type="component" value="Chromosome"/>
</dbReference>
<evidence type="ECO:0000256" key="1">
    <source>
        <dbReference type="SAM" id="SignalP"/>
    </source>
</evidence>